<feature type="compositionally biased region" description="Basic and acidic residues" evidence="2">
    <location>
        <begin position="425"/>
        <end position="442"/>
    </location>
</feature>
<dbReference type="EMBL" id="CP032427">
    <property type="protein sequence ID" value="AYC39227.1"/>
    <property type="molecule type" value="Genomic_DNA"/>
</dbReference>
<feature type="region of interest" description="Disordered" evidence="2">
    <location>
        <begin position="2203"/>
        <end position="2235"/>
    </location>
</feature>
<evidence type="ECO:0000259" key="4">
    <source>
        <dbReference type="SMART" id="SM00458"/>
    </source>
</evidence>
<dbReference type="SMART" id="SM00306">
    <property type="entry name" value="HintN"/>
    <property type="match status" value="1"/>
</dbReference>
<name>A0AAI8L0N5_9ACTN</name>
<proteinExistence type="predicted"/>
<dbReference type="KEGG" id="sge:DWG14_03460"/>
<dbReference type="InterPro" id="IPR022385">
    <property type="entry name" value="Rhs_assc_core"/>
</dbReference>
<protein>
    <submittedName>
        <fullName evidence="5">tRNA3(Ser)-specific nuclease WapA</fullName>
        <ecNumber evidence="5">3.1.-.-</ecNumber>
    </submittedName>
</protein>
<dbReference type="InterPro" id="IPR035992">
    <property type="entry name" value="Ricin_B-like_lectins"/>
</dbReference>
<reference evidence="5 6" key="1">
    <citation type="submission" date="2018-09" db="EMBL/GenBank/DDBJ databases">
        <title>Production of Trimethoprim by Streptomyces sp. 3E-1.</title>
        <authorList>
            <person name="Kang H.J."/>
            <person name="Kim S.B."/>
        </authorList>
    </citation>
    <scope>NUCLEOTIDE SEQUENCE [LARGE SCALE GENOMIC DNA]</scope>
    <source>
        <strain evidence="5 6">3E-1</strain>
    </source>
</reference>
<evidence type="ECO:0000259" key="3">
    <source>
        <dbReference type="SMART" id="SM00306"/>
    </source>
</evidence>
<dbReference type="NCBIfam" id="TIGR01643">
    <property type="entry name" value="YD_repeat_2x"/>
    <property type="match status" value="3"/>
</dbReference>
<feature type="domain" description="Ricin B lectin" evidence="4">
    <location>
        <begin position="1782"/>
        <end position="1903"/>
    </location>
</feature>
<feature type="compositionally biased region" description="Polar residues" evidence="2">
    <location>
        <begin position="211"/>
        <end position="225"/>
    </location>
</feature>
<dbReference type="SUPFAM" id="SSF51294">
    <property type="entry name" value="Hedgehog/intein (Hint) domain"/>
    <property type="match status" value="1"/>
</dbReference>
<evidence type="ECO:0000256" key="2">
    <source>
        <dbReference type="SAM" id="MobiDB-lite"/>
    </source>
</evidence>
<gene>
    <name evidence="5" type="primary">wapA_2</name>
    <name evidence="5" type="ORF">DWG14_03460</name>
</gene>
<dbReference type="InterPro" id="IPR000772">
    <property type="entry name" value="Ricin_B_lectin"/>
</dbReference>
<accession>A0AAI8L0N5</accession>
<dbReference type="EC" id="3.1.-.-" evidence="5"/>
<dbReference type="PROSITE" id="PS50818">
    <property type="entry name" value="INTEIN_C_TER"/>
    <property type="match status" value="1"/>
</dbReference>
<dbReference type="Proteomes" id="UP000265765">
    <property type="component" value="Chromosome"/>
</dbReference>
<dbReference type="NCBIfam" id="TIGR03696">
    <property type="entry name" value="Rhs_assc_core"/>
    <property type="match status" value="1"/>
</dbReference>
<dbReference type="NCBIfam" id="TIGR01445">
    <property type="entry name" value="intein_Nterm"/>
    <property type="match status" value="1"/>
</dbReference>
<evidence type="ECO:0000256" key="1">
    <source>
        <dbReference type="ARBA" id="ARBA00022737"/>
    </source>
</evidence>
<dbReference type="Pfam" id="PF07591">
    <property type="entry name" value="PT-HINT"/>
    <property type="match status" value="1"/>
</dbReference>
<dbReference type="GeneID" id="91282381"/>
<dbReference type="Gene3D" id="2.170.16.10">
    <property type="entry name" value="Hedgehog/Intein (Hint) domain"/>
    <property type="match status" value="1"/>
</dbReference>
<dbReference type="InterPro" id="IPR003587">
    <property type="entry name" value="Hint_dom_N"/>
</dbReference>
<dbReference type="InterPro" id="IPR006530">
    <property type="entry name" value="YD"/>
</dbReference>
<keyword evidence="5" id="KW-0378">Hydrolase</keyword>
<dbReference type="InterPro" id="IPR006141">
    <property type="entry name" value="Intein_N"/>
</dbReference>
<dbReference type="InterPro" id="IPR031325">
    <property type="entry name" value="RHS_repeat"/>
</dbReference>
<dbReference type="InterPro" id="IPR056823">
    <property type="entry name" value="TEN-like_YD-shell"/>
</dbReference>
<dbReference type="InterPro" id="IPR036844">
    <property type="entry name" value="Hint_dom_sf"/>
</dbReference>
<evidence type="ECO:0000313" key="5">
    <source>
        <dbReference type="EMBL" id="AYC39227.1"/>
    </source>
</evidence>
<feature type="region of interest" description="Disordered" evidence="2">
    <location>
        <begin position="194"/>
        <end position="226"/>
    </location>
</feature>
<dbReference type="GO" id="GO:0016539">
    <property type="term" value="P:intein-mediated protein splicing"/>
    <property type="evidence" value="ECO:0007669"/>
    <property type="project" value="InterPro"/>
</dbReference>
<dbReference type="InterPro" id="IPR050708">
    <property type="entry name" value="T6SS_VgrG/RHS"/>
</dbReference>
<feature type="domain" description="Hint" evidence="3">
    <location>
        <begin position="2236"/>
        <end position="2334"/>
    </location>
</feature>
<dbReference type="PROSITE" id="PS50231">
    <property type="entry name" value="RICIN_B_LECTIN"/>
    <property type="match status" value="1"/>
</dbReference>
<dbReference type="SUPFAM" id="SSF50370">
    <property type="entry name" value="Ricin B-like lectins"/>
    <property type="match status" value="1"/>
</dbReference>
<dbReference type="Gene3D" id="2.180.10.10">
    <property type="entry name" value="RHS repeat-associated core"/>
    <property type="match status" value="3"/>
</dbReference>
<dbReference type="Pfam" id="PF00652">
    <property type="entry name" value="Ricin_B_lectin"/>
    <property type="match status" value="1"/>
</dbReference>
<dbReference type="InterPro" id="IPR030934">
    <property type="entry name" value="Intein_C"/>
</dbReference>
<evidence type="ECO:0000313" key="6">
    <source>
        <dbReference type="Proteomes" id="UP000265765"/>
    </source>
</evidence>
<organism evidence="5 6">
    <name type="scientific">Streptomyces griseorubiginosus</name>
    <dbReference type="NCBI Taxonomy" id="67304"/>
    <lineage>
        <taxon>Bacteria</taxon>
        <taxon>Bacillati</taxon>
        <taxon>Actinomycetota</taxon>
        <taxon>Actinomycetes</taxon>
        <taxon>Kitasatosporales</taxon>
        <taxon>Streptomycetaceae</taxon>
        <taxon>Streptomyces</taxon>
    </lineage>
</organism>
<feature type="region of interest" description="Disordered" evidence="2">
    <location>
        <begin position="425"/>
        <end position="453"/>
    </location>
</feature>
<dbReference type="GO" id="GO:0016787">
    <property type="term" value="F:hydrolase activity"/>
    <property type="evidence" value="ECO:0007669"/>
    <property type="project" value="UniProtKB-KW"/>
</dbReference>
<dbReference type="Pfam" id="PF05593">
    <property type="entry name" value="RHS_repeat"/>
    <property type="match status" value="1"/>
</dbReference>
<keyword evidence="1" id="KW-0677">Repeat</keyword>
<dbReference type="SMART" id="SM00458">
    <property type="entry name" value="RICIN"/>
    <property type="match status" value="1"/>
</dbReference>
<sequence>MAPGGVLLLSLALSVGVLDGRAVAEPPPTDDIAAMVDVPTTDPVDGADQSPDGYARQYAIDQAQDDTDPPDGSTAIPAAGPDGTADITPEKLAAAPDGLVQVGGGVPVKIGAASDDSAQQPTGTWSVNVLSQADTTAAGVNGLLMQITTSDTTPAPAKVQIDATDFKNYFGAQWSDRLQLVRYPECFLTQPDNEACATPEPLDDSADQLPDATTTDADGNETTDLGASKVEATLDLSTPMAADTATGTTTADAAAALSRGGVQPAVWHGTSAKAVSAAASAGSGGVLGVGDSGSGGGGSFRATPLSSAGTWAAGSSSGGFSYTYAIDTPPVAAGPTPTVAFSYNSQAVDGKTASANPQTSWIGEGWSYETGHIERSYRGCGVDQDGENANNKGKAKKTGDLCWASWNAVMTLGGTTVELVRDDTTGEWRPRSDDGTKVELKTGADNGDGGGTDDKGEYWIATTRDGTKYYFGLDKVGGGHADTDSVSTVPVFGNDPKEPCHADAFKNSFCDQAWSWQLDKVVDLHGNAMVVNYQQEYNYYAKNKATKTAVKYARASYPLSIEYGMNKDHLDAVPAAKVEFRTEERCLNANSGKCDADDFTSDDPGKYRVWYDTPRTFLCKTATSKQCPTFPSFWTRKRLEKVVTWAHRDGTSALRPIDEWTLSQAFNGGWYQTSPGLWLSGIQHGAYDTDTTDPDDAPGQTLPAVAFDGTALPNRVRDDSKDIELTYIHPRITGITDENGKKTVVEYNKGCAYAPAKADIADNTAACYPVHWSPDESVESPPLSWFNKFTVARVTEQDTVVTQTALASPDLVTSYTYGGGGYWAKSDAEFTKPSQRTHSDWRGYASVTTEVGDPDGPAATRSRSTTYYLRGSGKTLKDDTGATLSSDDASEYAGQAAEAVTYLSAESAAAAHSRVITLPGASTETARRARAGDSDLVARRSYMKRVDDLTAYDGKWRGTRTTTAVDSDGLPKLSEVSTVTLTSPGDTTPVVGDTTCTFTTYANKESLNLYGLPQRVLTTATDCDDVTTAATALVVSDTTTGYNTLGDATSEKALNGDGTASVTSSTTDYDDYGRASKVTLGTQVTRTTFTPGTSDYVVTGTSITNNKQQTTITTTDPARGLSLTTKDPNGSVTRYAYDLLGRLTTGWLPGDDDALPTTKITYGLGSRTPTRVVTSSLRDNGTYSDSVTFYDGMMRTVQTQSPDATGLGRIVSSVRYDDHGSPARTDNGYYTTGLPAKTWHLPTSQQLIPSSTKTTYDGLGRPLKSVTLHHNAEFATTTATYSDSDASVLVVPPAGGTATKTLGDALGRAVKQITYTNTARTASTYTETTYDTLGNRTQVKDKSGHIWSWTYDSRHRVRTSTDPDSGTSQTWYDDQDRVIQTKDATGKVLHYGYDPLGRQSSLTVGSATLPTAEWTYDTATNGIGRPATSVRHTTPGSAAGDIVTEATGYTPKGQLTGKTVTIPTITGTTNNLSGSYHWSYTYTRTGKQQSATLPATPGGMATSEKIITRYNAQDLPISTSGWDWYTTGAIYNPYGQITRTTTGENPYRVWTSALYDEPTGLLVHSYAATQTAKGLVSQTAYAYDQAGNTSLVATGSTSGATTTWDNQCFTYDARGQLVEAWTGATAKSCTDSAGTTWKATDGSAIASGGVGTAPSPSTIATGTATYGSLPYWQSYRYDDLGNRTTVTDHSTQRTSSGALNTALDGGTSYAYGDTGQPNTLTDWTKKTVTPADSGTKTVTETNSATFDDAGRTATRTINGDSQSFVYDGEGLLTSVSGFGAGKGAVTGPGGLCLDDAGAGTVDGTVIQIYTCNGSPAQKFSANGGKLTVLGKCVTAAGTTTGSAVTLKTCVPDASAQSFVLRADGTFYNAASKLCLNAPATTAGTDLTLAACTASASTQKFALSASTSYLYDADGNRIAKTTGGWTTLYLGETEVSASQSNTATRAVRTYAQAGAPTVVRYTSSATSSQTLAAQITNTQGTGTVQIKLASGMAVVSRSYDAWGNLRGDQAGPAAWAGSRTYIGGADESSTGLIHLGSRDYDPVTGRFTTIDPVMDVSDLLQLGGYAYADNSPVTKEDPNGQFWSWSQIRHKAWQATKAVPNALYEYSGAKDAVTCYTNPTLSACLMTSATVAMLVVTRGQGEPYLIATRAELALGSRLFLQGTERAAVKSAEETTVKATTKVAEKKVVKTADEKAAKAVEQKTAVKASEKSAAKTAEKDAARASDAGEDAVEAGGKCNSFTPNTRVLLANGKSKAIKDLRPGDKVKSTDPVLGALTTQTVTATIKGHGTKHLVRLTLSNGKSITATAGHPIWLPKEHRWAKASELRSGDWLQTSAGTYVQVAAVRAWTQTATVNNLTVSSTHTYYVLAGAAAVLVHNCDEAEKAANWVEEGGDLSKGRTGMRSDAYEFQSGTPGARSDAVSRRALAPQLEMPAADGTLVTAKFDGVNGSEIIDRKLNPYFTDKAVDLARRQAATAAYHGLTPVYEVPNEVALAAMNRFMNFADVSTIVVRIGA</sequence>
<dbReference type="RefSeq" id="WP_120051260.1">
    <property type="nucleotide sequence ID" value="NZ_CP032427.1"/>
</dbReference>
<dbReference type="PANTHER" id="PTHR32305">
    <property type="match status" value="1"/>
</dbReference>
<dbReference type="PROSITE" id="PS50817">
    <property type="entry name" value="INTEIN_N_TER"/>
    <property type="match status" value="1"/>
</dbReference>
<dbReference type="PANTHER" id="PTHR32305:SF17">
    <property type="entry name" value="TRNA NUCLEASE WAPA"/>
    <property type="match status" value="1"/>
</dbReference>
<dbReference type="Pfam" id="PF25023">
    <property type="entry name" value="TEN_YD-shell"/>
    <property type="match status" value="1"/>
</dbReference>
<feature type="region of interest" description="Disordered" evidence="2">
    <location>
        <begin position="25"/>
        <end position="88"/>
    </location>
</feature>
<feature type="compositionally biased region" description="Basic and acidic residues" evidence="2">
    <location>
        <begin position="2206"/>
        <end position="2221"/>
    </location>
</feature>
<dbReference type="CDD" id="cd00081">
    <property type="entry name" value="Hint"/>
    <property type="match status" value="1"/>
</dbReference>